<accession>A0A7J7J0R2</accession>
<dbReference type="AlphaFoldDB" id="A0A7J7J0R2"/>
<protein>
    <submittedName>
        <fullName evidence="1">Uncharacterized protein</fullName>
    </submittedName>
</protein>
<name>A0A7J7J0R2_BUGNE</name>
<organism evidence="1 2">
    <name type="scientific">Bugula neritina</name>
    <name type="common">Brown bryozoan</name>
    <name type="synonym">Sertularia neritina</name>
    <dbReference type="NCBI Taxonomy" id="10212"/>
    <lineage>
        <taxon>Eukaryota</taxon>
        <taxon>Metazoa</taxon>
        <taxon>Spiralia</taxon>
        <taxon>Lophotrochozoa</taxon>
        <taxon>Bryozoa</taxon>
        <taxon>Gymnolaemata</taxon>
        <taxon>Cheilostomatida</taxon>
        <taxon>Flustrina</taxon>
        <taxon>Buguloidea</taxon>
        <taxon>Bugulidae</taxon>
        <taxon>Bugula</taxon>
    </lineage>
</organism>
<gene>
    <name evidence="1" type="ORF">EB796_021931</name>
</gene>
<evidence type="ECO:0000313" key="2">
    <source>
        <dbReference type="Proteomes" id="UP000593567"/>
    </source>
</evidence>
<keyword evidence="2" id="KW-1185">Reference proteome</keyword>
<comment type="caution">
    <text evidence="1">The sequence shown here is derived from an EMBL/GenBank/DDBJ whole genome shotgun (WGS) entry which is preliminary data.</text>
</comment>
<reference evidence="1" key="1">
    <citation type="submission" date="2020-06" db="EMBL/GenBank/DDBJ databases">
        <title>Draft genome of Bugula neritina, a colonial animal packing powerful symbionts and potential medicines.</title>
        <authorList>
            <person name="Rayko M."/>
        </authorList>
    </citation>
    <scope>NUCLEOTIDE SEQUENCE [LARGE SCALE GENOMIC DNA]</scope>
    <source>
        <strain evidence="1">Kwan_BN1</strain>
    </source>
</reference>
<dbReference type="EMBL" id="VXIV02003214">
    <property type="protein sequence ID" value="KAF6019703.1"/>
    <property type="molecule type" value="Genomic_DNA"/>
</dbReference>
<evidence type="ECO:0000313" key="1">
    <source>
        <dbReference type="EMBL" id="KAF6019703.1"/>
    </source>
</evidence>
<sequence>MCKLATELYKNKMMNVTKQSTSGIVQNLAGYWPYIQGKSRTLFSGMQGINMLYTNYSRTSQRYYNAFLF</sequence>
<proteinExistence type="predicted"/>
<dbReference type="Proteomes" id="UP000593567">
    <property type="component" value="Unassembled WGS sequence"/>
</dbReference>